<gene>
    <name evidence="3" type="ORF">DI564_05770</name>
</gene>
<dbReference type="SUPFAM" id="SSF50998">
    <property type="entry name" value="Quinoprotein alcohol dehydrogenase-like"/>
    <property type="match status" value="1"/>
</dbReference>
<proteinExistence type="predicted"/>
<feature type="signal peptide" evidence="1">
    <location>
        <begin position="1"/>
        <end position="24"/>
    </location>
</feature>
<dbReference type="InterPro" id="IPR002372">
    <property type="entry name" value="PQQ_rpt_dom"/>
</dbReference>
<name>A0A2W5KMR5_9GAMM</name>
<dbReference type="InterPro" id="IPR028994">
    <property type="entry name" value="Integrin_alpha_N"/>
</dbReference>
<dbReference type="AlphaFoldDB" id="A0A2W5KMR5"/>
<dbReference type="InterPro" id="IPR011047">
    <property type="entry name" value="Quinoprotein_ADH-like_sf"/>
</dbReference>
<organism evidence="3 4">
    <name type="scientific">Rhodanobacter denitrificans</name>
    <dbReference type="NCBI Taxonomy" id="666685"/>
    <lineage>
        <taxon>Bacteria</taxon>
        <taxon>Pseudomonadati</taxon>
        <taxon>Pseudomonadota</taxon>
        <taxon>Gammaproteobacteria</taxon>
        <taxon>Lysobacterales</taxon>
        <taxon>Rhodanobacteraceae</taxon>
        <taxon>Rhodanobacter</taxon>
    </lineage>
</organism>
<dbReference type="Pfam" id="PF13360">
    <property type="entry name" value="PQQ_2"/>
    <property type="match status" value="1"/>
</dbReference>
<sequence length="725" mass="76737">MKGMRLRRWTAAAAIAGLVPTLSAADSYPRWLELGHRVDQASRLGKGRLASIDLDGDGTDELVLGGILDSESGQFSHYGVLLMPRKTPDGSFDMASRLMQTNTWPGNGFLRVLPWSSDGVPHVVTLGSDGIVRIHDAALTEVRHFPTFSETSAADPIGTTGSPGGAAVIGDVDADGQDELIVAWSDRILAFSMADGQARWSYPVYGVFDLTLAQLDADPALEIIAAGQNVALILDGATQATDWSYIKGFGLMATAGRFSASGAAGWATTGTGAFTVFQSMPFSPVWSGGQGLTHSMLAPLSIGGRDDILASEGRYVYRYDSATHSQRLRVPISADPTSSTIVALAGHRFDDGAADEMVFAGTTWGTSILTIADATTGDTRWQWRATTGPYLATAFGDVDGDGREELVAATGQPQQQLGTLSIFDAATGRLKWRSPVDWPSATNRFLLSTSRIVLRPRSNAPGMDIVLAGNEYEGGRVLVIDGATRQQTLRIDALALRAVTDIALVDYDDDGIDDFAVVSNDFSTSTIDVFSGVDGTLLWHSPAMAGQAAQISIVEASDRTDLVAAFGSGLRAYDRVTGLLSWSLTADASIGALHVENGAAGPEIVVLSQQGTLAFYDANTRALLRTRMVPSPVSAAAVLDGDVRALLVATGPKLVLFDGVTGQSLAESPMLTPVAPFLPIMRGTPLTLRREGGEAWMVASGTQGALYRHHLILGEHIFTTGFESQ</sequence>
<dbReference type="SUPFAM" id="SSF69318">
    <property type="entry name" value="Integrin alpha N-terminal domain"/>
    <property type="match status" value="1"/>
</dbReference>
<evidence type="ECO:0000313" key="4">
    <source>
        <dbReference type="Proteomes" id="UP000249046"/>
    </source>
</evidence>
<dbReference type="SMART" id="SM00564">
    <property type="entry name" value="PQQ"/>
    <property type="match status" value="3"/>
</dbReference>
<feature type="domain" description="Pyrrolo-quinoline quinone repeat" evidence="2">
    <location>
        <begin position="310"/>
        <end position="485"/>
    </location>
</feature>
<dbReference type="InterPro" id="IPR015943">
    <property type="entry name" value="WD40/YVTN_repeat-like_dom_sf"/>
</dbReference>
<dbReference type="EMBL" id="QFPO01000004">
    <property type="protein sequence ID" value="PZQ17319.1"/>
    <property type="molecule type" value="Genomic_DNA"/>
</dbReference>
<reference evidence="3 4" key="1">
    <citation type="submission" date="2017-08" db="EMBL/GenBank/DDBJ databases">
        <title>Infants hospitalized years apart are colonized by the same room-sourced microbial strains.</title>
        <authorList>
            <person name="Brooks B."/>
            <person name="Olm M.R."/>
            <person name="Firek B.A."/>
            <person name="Baker R."/>
            <person name="Thomas B.C."/>
            <person name="Morowitz M.J."/>
            <person name="Banfield J.F."/>
        </authorList>
    </citation>
    <scope>NUCLEOTIDE SEQUENCE [LARGE SCALE GENOMIC DNA]</scope>
    <source>
        <strain evidence="3">S2_005_003_R2_42</strain>
    </source>
</reference>
<feature type="chain" id="PRO_5015997536" description="Pyrrolo-quinoline quinone repeat domain-containing protein" evidence="1">
    <location>
        <begin position="25"/>
        <end position="725"/>
    </location>
</feature>
<keyword evidence="1" id="KW-0732">Signal</keyword>
<dbReference type="Gene3D" id="2.130.10.10">
    <property type="entry name" value="YVTN repeat-like/Quinoprotein amine dehydrogenase"/>
    <property type="match status" value="1"/>
</dbReference>
<comment type="caution">
    <text evidence="3">The sequence shown here is derived from an EMBL/GenBank/DDBJ whole genome shotgun (WGS) entry which is preliminary data.</text>
</comment>
<dbReference type="Proteomes" id="UP000249046">
    <property type="component" value="Unassembled WGS sequence"/>
</dbReference>
<protein>
    <recommendedName>
        <fullName evidence="2">Pyrrolo-quinoline quinone repeat domain-containing protein</fullName>
    </recommendedName>
</protein>
<evidence type="ECO:0000313" key="3">
    <source>
        <dbReference type="EMBL" id="PZQ17319.1"/>
    </source>
</evidence>
<accession>A0A2W5KMR5</accession>
<dbReference type="InterPro" id="IPR018391">
    <property type="entry name" value="PQQ_b-propeller_rpt"/>
</dbReference>
<evidence type="ECO:0000259" key="2">
    <source>
        <dbReference type="Pfam" id="PF13360"/>
    </source>
</evidence>
<evidence type="ECO:0000256" key="1">
    <source>
        <dbReference type="SAM" id="SignalP"/>
    </source>
</evidence>